<dbReference type="RefSeq" id="WP_096377294.1">
    <property type="nucleotide sequence ID" value="NZ_AP014940.1"/>
</dbReference>
<evidence type="ECO:0000313" key="3">
    <source>
        <dbReference type="Proteomes" id="UP000218824"/>
    </source>
</evidence>
<keyword evidence="1" id="KW-1133">Transmembrane helix</keyword>
<proteinExistence type="predicted"/>
<evidence type="ECO:0000256" key="1">
    <source>
        <dbReference type="SAM" id="Phobius"/>
    </source>
</evidence>
<dbReference type="EMBL" id="AP014940">
    <property type="protein sequence ID" value="BAV97080.1"/>
    <property type="molecule type" value="Genomic_DNA"/>
</dbReference>
<reference evidence="2 3" key="1">
    <citation type="journal article" date="2017" name="DNA Res.">
        <title>Complete genome sequence and expression profile of the commercial lytic enzyme producer Lysobacter enzymogenes M497-1.</title>
        <authorList>
            <person name="Takami H."/>
            <person name="Toyoda A."/>
            <person name="Uchiyama I."/>
            <person name="Itoh T."/>
            <person name="Takaki Y."/>
            <person name="Arai W."/>
            <person name="Nishi S."/>
            <person name="Kawai M."/>
            <person name="Shinya K."/>
            <person name="Ikeda H."/>
        </authorList>
    </citation>
    <scope>NUCLEOTIDE SEQUENCE [LARGE SCALE GENOMIC DNA]</scope>
    <source>
        <strain evidence="2 3">M497-1</strain>
    </source>
</reference>
<keyword evidence="1" id="KW-0472">Membrane</keyword>
<dbReference type="GeneID" id="83063461"/>
<dbReference type="Proteomes" id="UP000218824">
    <property type="component" value="Chromosome"/>
</dbReference>
<name>A0AAU9ADH2_LYSEN</name>
<dbReference type="KEGG" id="lem:LEN_1593"/>
<organism evidence="2 3">
    <name type="scientific">Lysobacter enzymogenes</name>
    <dbReference type="NCBI Taxonomy" id="69"/>
    <lineage>
        <taxon>Bacteria</taxon>
        <taxon>Pseudomonadati</taxon>
        <taxon>Pseudomonadota</taxon>
        <taxon>Gammaproteobacteria</taxon>
        <taxon>Lysobacterales</taxon>
        <taxon>Lysobacteraceae</taxon>
        <taxon>Lysobacter</taxon>
    </lineage>
</organism>
<keyword evidence="1" id="KW-0812">Transmembrane</keyword>
<feature type="transmembrane region" description="Helical" evidence="1">
    <location>
        <begin position="87"/>
        <end position="106"/>
    </location>
</feature>
<protein>
    <submittedName>
        <fullName evidence="2">Uncharacterized protein</fullName>
    </submittedName>
</protein>
<gene>
    <name evidence="2" type="ORF">LEN_1593</name>
</gene>
<sequence length="110" mass="12399">MHVATAIAFIGFAVALSIESFIQARFWRLMQDLHPTQLAHFNLSSGAHPLARRNARATMLYLRDKSFRLSFDRGGTGHCDDDRRSMIFSYWATTATGCVLVLAVFLHGRL</sequence>
<dbReference type="AlphaFoldDB" id="A0AAU9ADH2"/>
<accession>A0AAU9ADH2</accession>
<evidence type="ECO:0000313" key="2">
    <source>
        <dbReference type="EMBL" id="BAV97080.1"/>
    </source>
</evidence>